<feature type="region of interest" description="Disordered" evidence="1">
    <location>
        <begin position="52"/>
        <end position="93"/>
    </location>
</feature>
<evidence type="ECO:0000313" key="3">
    <source>
        <dbReference type="Proteomes" id="UP000525078"/>
    </source>
</evidence>
<dbReference type="EMBL" id="JAATIP010000333">
    <property type="protein sequence ID" value="KAF4351596.1"/>
    <property type="molecule type" value="Genomic_DNA"/>
</dbReference>
<feature type="compositionally biased region" description="Polar residues" evidence="1">
    <location>
        <begin position="1"/>
        <end position="11"/>
    </location>
</feature>
<dbReference type="Proteomes" id="UP000525078">
    <property type="component" value="Unassembled WGS sequence"/>
</dbReference>
<gene>
    <name evidence="2" type="ORF">F8388_003249</name>
</gene>
<proteinExistence type="predicted"/>
<sequence>MIAAHGSTTEQPAVMAANPPRSPLHTSVTFQAAVHPASVVVTAVLPTALHWPVESVPSEPEHEGTENDETRTVTTECDCSTAISESSDSRTFD</sequence>
<name>A0A7J6DZW4_CANSA</name>
<reference evidence="2 3" key="1">
    <citation type="journal article" date="2020" name="bioRxiv">
        <title>Sequence and annotation of 42 cannabis genomes reveals extensive copy number variation in cannabinoid synthesis and pathogen resistance genes.</title>
        <authorList>
            <person name="Mckernan K.J."/>
            <person name="Helbert Y."/>
            <person name="Kane L.T."/>
            <person name="Ebling H."/>
            <person name="Zhang L."/>
            <person name="Liu B."/>
            <person name="Eaton Z."/>
            <person name="Mclaughlin S."/>
            <person name="Kingan S."/>
            <person name="Baybayan P."/>
            <person name="Concepcion G."/>
            <person name="Jordan M."/>
            <person name="Riva A."/>
            <person name="Barbazuk W."/>
            <person name="Harkins T."/>
        </authorList>
    </citation>
    <scope>NUCLEOTIDE SEQUENCE [LARGE SCALE GENOMIC DNA]</scope>
    <source>
        <strain evidence="3">cv. Jamaican Lion 4</strain>
        <tissue evidence="2">Leaf</tissue>
    </source>
</reference>
<feature type="region of interest" description="Disordered" evidence="1">
    <location>
        <begin position="1"/>
        <end position="20"/>
    </location>
</feature>
<comment type="caution">
    <text evidence="2">The sequence shown here is derived from an EMBL/GenBank/DDBJ whole genome shotgun (WGS) entry which is preliminary data.</text>
</comment>
<protein>
    <submittedName>
        <fullName evidence="2">Uncharacterized protein</fullName>
    </submittedName>
</protein>
<accession>A0A7J6DZW4</accession>
<evidence type="ECO:0000256" key="1">
    <source>
        <dbReference type="SAM" id="MobiDB-lite"/>
    </source>
</evidence>
<dbReference type="AlphaFoldDB" id="A0A7J6DZW4"/>
<organism evidence="2 3">
    <name type="scientific">Cannabis sativa</name>
    <name type="common">Hemp</name>
    <name type="synonym">Marijuana</name>
    <dbReference type="NCBI Taxonomy" id="3483"/>
    <lineage>
        <taxon>Eukaryota</taxon>
        <taxon>Viridiplantae</taxon>
        <taxon>Streptophyta</taxon>
        <taxon>Embryophyta</taxon>
        <taxon>Tracheophyta</taxon>
        <taxon>Spermatophyta</taxon>
        <taxon>Magnoliopsida</taxon>
        <taxon>eudicotyledons</taxon>
        <taxon>Gunneridae</taxon>
        <taxon>Pentapetalae</taxon>
        <taxon>rosids</taxon>
        <taxon>fabids</taxon>
        <taxon>Rosales</taxon>
        <taxon>Cannabaceae</taxon>
        <taxon>Cannabis</taxon>
    </lineage>
</organism>
<evidence type="ECO:0000313" key="2">
    <source>
        <dbReference type="EMBL" id="KAF4351596.1"/>
    </source>
</evidence>
<feature type="compositionally biased region" description="Polar residues" evidence="1">
    <location>
        <begin position="72"/>
        <end position="86"/>
    </location>
</feature>
<feature type="compositionally biased region" description="Basic and acidic residues" evidence="1">
    <location>
        <begin position="59"/>
        <end position="71"/>
    </location>
</feature>